<gene>
    <name evidence="2" type="ORF">J5A65_13210</name>
</gene>
<dbReference type="Gene3D" id="3.40.50.300">
    <property type="entry name" value="P-loop containing nucleotide triphosphate hydrolases"/>
    <property type="match status" value="1"/>
</dbReference>
<keyword evidence="3" id="KW-1185">Reference proteome</keyword>
<dbReference type="GO" id="GO:0005524">
    <property type="term" value="F:ATP binding"/>
    <property type="evidence" value="ECO:0007669"/>
    <property type="project" value="UniProtKB-KW"/>
</dbReference>
<keyword evidence="2" id="KW-0547">Nucleotide-binding</keyword>
<protein>
    <submittedName>
        <fullName evidence="2">ATP-binding cassette domain-containing protein</fullName>
    </submittedName>
</protein>
<evidence type="ECO:0000313" key="2">
    <source>
        <dbReference type="EMBL" id="QUC09730.1"/>
    </source>
</evidence>
<evidence type="ECO:0000259" key="1">
    <source>
        <dbReference type="Pfam" id="PF00005"/>
    </source>
</evidence>
<dbReference type="EMBL" id="CP072384">
    <property type="protein sequence ID" value="QUC09730.1"/>
    <property type="molecule type" value="Genomic_DNA"/>
</dbReference>
<dbReference type="InterPro" id="IPR027417">
    <property type="entry name" value="P-loop_NTPase"/>
</dbReference>
<dbReference type="Proteomes" id="UP000678513">
    <property type="component" value="Chromosome"/>
</dbReference>
<dbReference type="Pfam" id="PF00005">
    <property type="entry name" value="ABC_tran"/>
    <property type="match status" value="1"/>
</dbReference>
<evidence type="ECO:0000313" key="3">
    <source>
        <dbReference type="Proteomes" id="UP000678513"/>
    </source>
</evidence>
<keyword evidence="2" id="KW-0067">ATP-binding</keyword>
<proteinExistence type="predicted"/>
<dbReference type="InterPro" id="IPR003439">
    <property type="entry name" value="ABC_transporter-like_ATP-bd"/>
</dbReference>
<dbReference type="InterPro" id="IPR039421">
    <property type="entry name" value="Type_1_exporter"/>
</dbReference>
<dbReference type="PANTHER" id="PTHR43394">
    <property type="entry name" value="ATP-DEPENDENT PERMEASE MDL1, MITOCHONDRIAL"/>
    <property type="match status" value="1"/>
</dbReference>
<organism evidence="2 3">
    <name type="scientific">Arachnia rubra</name>
    <dbReference type="NCBI Taxonomy" id="1547448"/>
    <lineage>
        <taxon>Bacteria</taxon>
        <taxon>Bacillati</taxon>
        <taxon>Actinomycetota</taxon>
        <taxon>Actinomycetes</taxon>
        <taxon>Propionibacteriales</taxon>
        <taxon>Propionibacteriaceae</taxon>
        <taxon>Arachnia</taxon>
    </lineage>
</organism>
<name>A0ABX7Y916_9ACTN</name>
<accession>A0ABX7Y916</accession>
<dbReference type="PANTHER" id="PTHR43394:SF1">
    <property type="entry name" value="ATP-BINDING CASSETTE SUB-FAMILY B MEMBER 10, MITOCHONDRIAL"/>
    <property type="match status" value="1"/>
</dbReference>
<dbReference type="SUPFAM" id="SSF52540">
    <property type="entry name" value="P-loop containing nucleoside triphosphate hydrolases"/>
    <property type="match status" value="1"/>
</dbReference>
<reference evidence="2 3" key="1">
    <citation type="submission" date="2021-03" db="EMBL/GenBank/DDBJ databases">
        <title>Human Oral Microbial Genomes.</title>
        <authorList>
            <person name="Johnston C.D."/>
            <person name="Chen T."/>
            <person name="Dewhirst F.E."/>
        </authorList>
    </citation>
    <scope>NUCLEOTIDE SEQUENCE [LARGE SCALE GENOMIC DNA]</scope>
    <source>
        <strain evidence="2 3">DSMZ 100122</strain>
    </source>
</reference>
<feature type="domain" description="ABC transporter" evidence="1">
    <location>
        <begin position="2"/>
        <end position="39"/>
    </location>
</feature>
<sequence>MDTRLTEGGTNLSGGQRQRISIARALLKNAPILLLDEAVASVDPETEIRIQQALSSLVTGRTVIVVAHRLNTICSADRIVVLAHHGVEAMGTHEELLDSSPVYHRLWMASQQ</sequence>